<dbReference type="AlphaFoldDB" id="A0A1M0RW49"/>
<protein>
    <submittedName>
        <fullName evidence="1">Uncharacterized protein</fullName>
    </submittedName>
</protein>
<sequence length="281" mass="31053">MAYTATVIPVMIASPSDVAEERNVIRELIHEWNDINSARSKVMLTPIRWETHTSPELGIRPQDLINQRLLVDCDLLIGVFWTRIGSPTGSEASGTVEEINRHLDAGKPAMIYFSSKPVAPESLDREQYESLKLFKTECMQKGMIESFNDLADFKDKVRRQLAISISSSPYLSSLISSTQNDPDLSASQSIPENNLSDDAVNLLKLACVNEDGSILVLKHLGGTDIQAGNQSFGGRSAREVARWEGALDELISFGLVIGRGSKGQIYDVTHKGWTLFESLKD</sequence>
<evidence type="ECO:0000313" key="1">
    <source>
        <dbReference type="EMBL" id="OJR45964.1"/>
    </source>
</evidence>
<name>A0A1M0RW49_ECOLX</name>
<dbReference type="RefSeq" id="WP_001570726.1">
    <property type="nucleotide sequence ID" value="NZ_JAALCH010000035.1"/>
</dbReference>
<dbReference type="Proteomes" id="UP000184277">
    <property type="component" value="Unassembled WGS sequence"/>
</dbReference>
<comment type="caution">
    <text evidence="1">The sequence shown here is derived from an EMBL/GenBank/DDBJ whole genome shotgun (WGS) entry which is preliminary data.</text>
</comment>
<gene>
    <name evidence="1" type="ORF">BK383_27310</name>
</gene>
<evidence type="ECO:0000313" key="2">
    <source>
        <dbReference type="Proteomes" id="UP000184277"/>
    </source>
</evidence>
<dbReference type="EMBL" id="MOKI01000098">
    <property type="protein sequence ID" value="OJR45964.1"/>
    <property type="molecule type" value="Genomic_DNA"/>
</dbReference>
<proteinExistence type="predicted"/>
<reference evidence="1 2" key="1">
    <citation type="submission" date="2016-10" db="EMBL/GenBank/DDBJ databases">
        <title>Comprehensive resistome analysis reveals the prevalence of NDM and MCR-1 in Chinese poultry production.</title>
        <authorList>
            <person name="Wang Y."/>
            <person name="Zhang R."/>
            <person name="Li J."/>
            <person name="Wu Z."/>
            <person name="Wenjuan Y."/>
            <person name="Schwarz S."/>
            <person name="Tyrrell J."/>
            <person name="Zheng Y."/>
            <person name="Wang S."/>
            <person name="Shen Z."/>
            <person name="Liu Z."/>
            <person name="Lei L."/>
            <person name="Li M."/>
            <person name="Zhang Q."/>
            <person name="Wu C."/>
            <person name="Zhang Q."/>
            <person name="Wu Y."/>
            <person name="Walsh T."/>
            <person name="Shen J."/>
        </authorList>
    </citation>
    <scope>NUCLEOTIDE SEQUENCE [LARGE SCALE GENOMIC DNA]</scope>
    <source>
        <strain evidence="1 2">570</strain>
    </source>
</reference>
<accession>A0A1M0RW49</accession>
<organism evidence="1 2">
    <name type="scientific">Escherichia coli</name>
    <dbReference type="NCBI Taxonomy" id="562"/>
    <lineage>
        <taxon>Bacteria</taxon>
        <taxon>Pseudomonadati</taxon>
        <taxon>Pseudomonadota</taxon>
        <taxon>Gammaproteobacteria</taxon>
        <taxon>Enterobacterales</taxon>
        <taxon>Enterobacteriaceae</taxon>
        <taxon>Escherichia</taxon>
    </lineage>
</organism>